<name>A0A518ICB2_9PLAN</name>
<keyword evidence="5" id="KW-1185">Reference proteome</keyword>
<evidence type="ECO:0000256" key="1">
    <source>
        <dbReference type="ARBA" id="ARBA00022801"/>
    </source>
</evidence>
<dbReference type="OrthoDB" id="241638at2"/>
<dbReference type="RefSeq" id="WP_145309447.1">
    <property type="nucleotide sequence ID" value="NZ_CP037452.1"/>
</dbReference>
<dbReference type="InterPro" id="IPR051262">
    <property type="entry name" value="SMP-30/CGR1_Lactonase"/>
</dbReference>
<proteinExistence type="predicted"/>
<dbReference type="InterPro" id="IPR011042">
    <property type="entry name" value="6-blade_b-propeller_TolB-like"/>
</dbReference>
<dbReference type="Pfam" id="PF08450">
    <property type="entry name" value="SGL"/>
    <property type="match status" value="1"/>
</dbReference>
<evidence type="ECO:0000313" key="5">
    <source>
        <dbReference type="Proteomes" id="UP000318313"/>
    </source>
</evidence>
<dbReference type="SUPFAM" id="SSF63829">
    <property type="entry name" value="Calcium-dependent phosphotriesterase"/>
    <property type="match status" value="1"/>
</dbReference>
<accession>A0A518ICB2</accession>
<evidence type="ECO:0000313" key="4">
    <source>
        <dbReference type="EMBL" id="QDV50736.1"/>
    </source>
</evidence>
<keyword evidence="1" id="KW-0378">Hydrolase</keyword>
<dbReference type="AlphaFoldDB" id="A0A518ICB2"/>
<dbReference type="Gene3D" id="2.120.10.30">
    <property type="entry name" value="TolB, C-terminal domain"/>
    <property type="match status" value="1"/>
</dbReference>
<dbReference type="EMBL" id="CP037452">
    <property type="protein sequence ID" value="QDV50736.1"/>
    <property type="molecule type" value="Genomic_DNA"/>
</dbReference>
<evidence type="ECO:0000259" key="3">
    <source>
        <dbReference type="Pfam" id="PF08450"/>
    </source>
</evidence>
<evidence type="ECO:0000256" key="2">
    <source>
        <dbReference type="SAM" id="MobiDB-lite"/>
    </source>
</evidence>
<dbReference type="PANTHER" id="PTHR47572">
    <property type="entry name" value="LIPOPROTEIN-RELATED"/>
    <property type="match status" value="1"/>
</dbReference>
<dbReference type="Proteomes" id="UP000318313">
    <property type="component" value="Chromosome"/>
</dbReference>
<dbReference type="PANTHER" id="PTHR47572:SF4">
    <property type="entry name" value="LACTONASE DRP35"/>
    <property type="match status" value="1"/>
</dbReference>
<feature type="region of interest" description="Disordered" evidence="2">
    <location>
        <begin position="102"/>
        <end position="122"/>
    </location>
</feature>
<feature type="domain" description="SMP-30/Gluconolactonase/LRE-like region" evidence="3">
    <location>
        <begin position="23"/>
        <end position="271"/>
    </location>
</feature>
<protein>
    <submittedName>
        <fullName evidence="4">SMP-30/Gluconolaconase/LRE-like region</fullName>
    </submittedName>
</protein>
<dbReference type="GO" id="GO:0016787">
    <property type="term" value="F:hydrolase activity"/>
    <property type="evidence" value="ECO:0007669"/>
    <property type="project" value="UniProtKB-KW"/>
</dbReference>
<dbReference type="KEGG" id="gfm:Enr17x_27790"/>
<sequence length="289" mass="32010">MQDIQFSFERVWSIDVPGKHLLEGPVLSPDGTRVYFTDCFQGTIYEFDPSQPTVAPTEIYSYAPYCCNGLQFLPNGKLAACLWKGTIWPKGMLHELDLQHKPKPKTEPRISHSTTGKQFRHPNDLAVDDEGGVYFTDLRGGHVYYYACGDTQAKSCLELDKPNGIELQMVSGKAQSLYVADSGTSTVLHYEIVSPGVIGKQIANQHFKIKHAVDGLALSSDGLLFVAEKGAVYALDAQLDPIGRAPLMKDDPPIPSNICFIDEKRFVVTSYRSFLCPNKAELFLGTIED</sequence>
<organism evidence="4 5">
    <name type="scientific">Gimesia fumaroli</name>
    <dbReference type="NCBI Taxonomy" id="2527976"/>
    <lineage>
        <taxon>Bacteria</taxon>
        <taxon>Pseudomonadati</taxon>
        <taxon>Planctomycetota</taxon>
        <taxon>Planctomycetia</taxon>
        <taxon>Planctomycetales</taxon>
        <taxon>Planctomycetaceae</taxon>
        <taxon>Gimesia</taxon>
    </lineage>
</organism>
<dbReference type="InterPro" id="IPR013658">
    <property type="entry name" value="SGL"/>
</dbReference>
<gene>
    <name evidence="4" type="ORF">Enr17x_27790</name>
</gene>
<reference evidence="4 5" key="1">
    <citation type="submission" date="2019-03" db="EMBL/GenBank/DDBJ databases">
        <title>Deep-cultivation of Planctomycetes and their phenomic and genomic characterization uncovers novel biology.</title>
        <authorList>
            <person name="Wiegand S."/>
            <person name="Jogler M."/>
            <person name="Boedeker C."/>
            <person name="Pinto D."/>
            <person name="Vollmers J."/>
            <person name="Rivas-Marin E."/>
            <person name="Kohn T."/>
            <person name="Peeters S.H."/>
            <person name="Heuer A."/>
            <person name="Rast P."/>
            <person name="Oberbeckmann S."/>
            <person name="Bunk B."/>
            <person name="Jeske O."/>
            <person name="Meyerdierks A."/>
            <person name="Storesund J.E."/>
            <person name="Kallscheuer N."/>
            <person name="Luecker S."/>
            <person name="Lage O.M."/>
            <person name="Pohl T."/>
            <person name="Merkel B.J."/>
            <person name="Hornburger P."/>
            <person name="Mueller R.-W."/>
            <person name="Bruemmer F."/>
            <person name="Labrenz M."/>
            <person name="Spormann A.M."/>
            <person name="Op den Camp H."/>
            <person name="Overmann J."/>
            <person name="Amann R."/>
            <person name="Jetten M.S.M."/>
            <person name="Mascher T."/>
            <person name="Medema M.H."/>
            <person name="Devos D.P."/>
            <person name="Kaster A.-K."/>
            <person name="Ovreas L."/>
            <person name="Rohde M."/>
            <person name="Galperin M.Y."/>
            <person name="Jogler C."/>
        </authorList>
    </citation>
    <scope>NUCLEOTIDE SEQUENCE [LARGE SCALE GENOMIC DNA]</scope>
    <source>
        <strain evidence="4 5">Enr17</strain>
    </source>
</reference>